<sequence>MPQYQRRGGIIQLQGVPLYLEGFQFIGIRSFCCLTKLDIEFAHEFLKSILPGGADPLFADDKLLSKTHKYQSYQLVMSRFAPPCAAYITSNSTVPLERGLFIKATKVANALPPGKKITARKDTKKQSKTIQESFGKKSSTSKNLAKKYNLDSSDEDEEILRKKVKK</sequence>
<gene>
    <name evidence="2" type="ORF">OKIOD_LOCUS5526</name>
</gene>
<name>A0ABN7SD91_OIKDI</name>
<dbReference type="Proteomes" id="UP001158576">
    <property type="component" value="Chromosome XSR"/>
</dbReference>
<dbReference type="EMBL" id="OU015569">
    <property type="protein sequence ID" value="CAG5094969.1"/>
    <property type="molecule type" value="Genomic_DNA"/>
</dbReference>
<proteinExistence type="predicted"/>
<evidence type="ECO:0000256" key="1">
    <source>
        <dbReference type="SAM" id="MobiDB-lite"/>
    </source>
</evidence>
<organism evidence="2 3">
    <name type="scientific">Oikopleura dioica</name>
    <name type="common">Tunicate</name>
    <dbReference type="NCBI Taxonomy" id="34765"/>
    <lineage>
        <taxon>Eukaryota</taxon>
        <taxon>Metazoa</taxon>
        <taxon>Chordata</taxon>
        <taxon>Tunicata</taxon>
        <taxon>Appendicularia</taxon>
        <taxon>Copelata</taxon>
        <taxon>Oikopleuridae</taxon>
        <taxon>Oikopleura</taxon>
    </lineage>
</organism>
<keyword evidence="3" id="KW-1185">Reference proteome</keyword>
<evidence type="ECO:0000313" key="3">
    <source>
        <dbReference type="Proteomes" id="UP001158576"/>
    </source>
</evidence>
<reference evidence="2 3" key="1">
    <citation type="submission" date="2021-04" db="EMBL/GenBank/DDBJ databases">
        <authorList>
            <person name="Bliznina A."/>
        </authorList>
    </citation>
    <scope>NUCLEOTIDE SEQUENCE [LARGE SCALE GENOMIC DNA]</scope>
</reference>
<accession>A0ABN7SD91</accession>
<feature type="compositionally biased region" description="Polar residues" evidence="1">
    <location>
        <begin position="128"/>
        <end position="143"/>
    </location>
</feature>
<feature type="region of interest" description="Disordered" evidence="1">
    <location>
        <begin position="117"/>
        <end position="166"/>
    </location>
</feature>
<protein>
    <submittedName>
        <fullName evidence="2">Oidioi.mRNA.OKI2018_I69.XSR.g13968.t1.cds</fullName>
    </submittedName>
</protein>
<evidence type="ECO:0000313" key="2">
    <source>
        <dbReference type="EMBL" id="CAG5094969.1"/>
    </source>
</evidence>